<keyword evidence="2" id="KW-1185">Reference proteome</keyword>
<comment type="caution">
    <text evidence="1">The sequence shown here is derived from an EMBL/GenBank/DDBJ whole genome shotgun (WGS) entry which is preliminary data.</text>
</comment>
<name>A0ABQ9HIX7_9NEOP</name>
<gene>
    <name evidence="1" type="ORF">PR048_016054</name>
</gene>
<organism evidence="1 2">
    <name type="scientific">Dryococelus australis</name>
    <dbReference type="NCBI Taxonomy" id="614101"/>
    <lineage>
        <taxon>Eukaryota</taxon>
        <taxon>Metazoa</taxon>
        <taxon>Ecdysozoa</taxon>
        <taxon>Arthropoda</taxon>
        <taxon>Hexapoda</taxon>
        <taxon>Insecta</taxon>
        <taxon>Pterygota</taxon>
        <taxon>Neoptera</taxon>
        <taxon>Polyneoptera</taxon>
        <taxon>Phasmatodea</taxon>
        <taxon>Verophasmatodea</taxon>
        <taxon>Anareolatae</taxon>
        <taxon>Phasmatidae</taxon>
        <taxon>Eurycanthinae</taxon>
        <taxon>Dryococelus</taxon>
    </lineage>
</organism>
<dbReference type="EMBL" id="JARBHB010000005">
    <property type="protein sequence ID" value="KAJ8884197.1"/>
    <property type="molecule type" value="Genomic_DNA"/>
</dbReference>
<protein>
    <submittedName>
        <fullName evidence="1">Uncharacterized protein</fullName>
    </submittedName>
</protein>
<evidence type="ECO:0000313" key="2">
    <source>
        <dbReference type="Proteomes" id="UP001159363"/>
    </source>
</evidence>
<evidence type="ECO:0000313" key="1">
    <source>
        <dbReference type="EMBL" id="KAJ8884197.1"/>
    </source>
</evidence>
<accession>A0ABQ9HIX7</accession>
<sequence length="240" mass="26648">MASIAQDATSPKTGPACTLDNSGLSWNGRLNTGQKIQTDVVYVLLCFKFQYLTFTGDIMQTICDFWINSVIYEVSVAPYLVIQVLQQLATNERSFPNGNCSAHKVLINLANAGGFNLQNIASNEPGLLSWLPSEIIQTNAPCTLGNDDGLLLSRHWGGSRHFLIYCPVSLPSLPNRVSYSVGSCSDIGPLGWLSPIYLWTLGWDDTPPSEVLRTWEQFQSDDFQLSPPWRSLDLFEPKEK</sequence>
<dbReference type="Proteomes" id="UP001159363">
    <property type="component" value="Chromosome 4"/>
</dbReference>
<proteinExistence type="predicted"/>
<reference evidence="1 2" key="1">
    <citation type="submission" date="2023-02" db="EMBL/GenBank/DDBJ databases">
        <title>LHISI_Scaffold_Assembly.</title>
        <authorList>
            <person name="Stuart O.P."/>
            <person name="Cleave R."/>
            <person name="Magrath M.J.L."/>
            <person name="Mikheyev A.S."/>
        </authorList>
    </citation>
    <scope>NUCLEOTIDE SEQUENCE [LARGE SCALE GENOMIC DNA]</scope>
    <source>
        <strain evidence="1">Daus_M_001</strain>
        <tissue evidence="1">Leg muscle</tissue>
    </source>
</reference>